<feature type="domain" description="MobA-like NTP transferase" evidence="1">
    <location>
        <begin position="30"/>
        <end position="148"/>
    </location>
</feature>
<organism evidence="2 3">
    <name type="scientific">Desulfopila aestuarii DSM 18488</name>
    <dbReference type="NCBI Taxonomy" id="1121416"/>
    <lineage>
        <taxon>Bacteria</taxon>
        <taxon>Pseudomonadati</taxon>
        <taxon>Thermodesulfobacteriota</taxon>
        <taxon>Desulfobulbia</taxon>
        <taxon>Desulfobulbales</taxon>
        <taxon>Desulfocapsaceae</taxon>
        <taxon>Desulfopila</taxon>
    </lineage>
</organism>
<reference evidence="2 3" key="1">
    <citation type="submission" date="2016-12" db="EMBL/GenBank/DDBJ databases">
        <authorList>
            <person name="Song W.-J."/>
            <person name="Kurnit D.M."/>
        </authorList>
    </citation>
    <scope>NUCLEOTIDE SEQUENCE [LARGE SCALE GENOMIC DNA]</scope>
    <source>
        <strain evidence="2 3">DSM 18488</strain>
    </source>
</reference>
<evidence type="ECO:0000313" key="3">
    <source>
        <dbReference type="Proteomes" id="UP000184603"/>
    </source>
</evidence>
<name>A0A1M7YGV8_9BACT</name>
<evidence type="ECO:0000259" key="1">
    <source>
        <dbReference type="Pfam" id="PF12804"/>
    </source>
</evidence>
<accession>A0A1M7YGV8</accession>
<dbReference type="GO" id="GO:0016779">
    <property type="term" value="F:nucleotidyltransferase activity"/>
    <property type="evidence" value="ECO:0007669"/>
    <property type="project" value="UniProtKB-ARBA"/>
</dbReference>
<sequence length="265" mass="28842">MRSIGQSFSAIVLAADREAENPVAAAAGVRCKSLASVNGIPMIFRVLGALSASGKIDSVLLCGPPGSIVKEERELDDYLTSGQADWMESQATPSLSAYEALKSQPADKAVLLTTSDHALLSPRVVTYFLDEAEKSGCDVIAAVARRETVMSAYPQTSRTAYRFRDGAYCSCNLFAFITPQSRTVPSFWRQVEQQRKNPFKVISILGWLTVFRYLAGRLTLSDAMGQLSQRLGCRAGVVVMPYPEAAIDVDSAEDLQLVRQIALHK</sequence>
<dbReference type="Gene3D" id="3.90.550.10">
    <property type="entry name" value="Spore Coat Polysaccharide Biosynthesis Protein SpsA, Chain A"/>
    <property type="match status" value="1"/>
</dbReference>
<keyword evidence="2" id="KW-0808">Transferase</keyword>
<dbReference type="OrthoDB" id="159246at2"/>
<dbReference type="AlphaFoldDB" id="A0A1M7YGV8"/>
<dbReference type="InterPro" id="IPR029044">
    <property type="entry name" value="Nucleotide-diphossugar_trans"/>
</dbReference>
<protein>
    <submittedName>
        <fullName evidence="2">MobA-like NTP transferase domain-containing protein</fullName>
    </submittedName>
</protein>
<dbReference type="SUPFAM" id="SSF53448">
    <property type="entry name" value="Nucleotide-diphospho-sugar transferases"/>
    <property type="match status" value="1"/>
</dbReference>
<dbReference type="Pfam" id="PF12804">
    <property type="entry name" value="NTP_transf_3"/>
    <property type="match status" value="1"/>
</dbReference>
<keyword evidence="3" id="KW-1185">Reference proteome</keyword>
<evidence type="ECO:0000313" key="2">
    <source>
        <dbReference type="EMBL" id="SHO51862.1"/>
    </source>
</evidence>
<gene>
    <name evidence="2" type="ORF">SAMN02745220_04257</name>
</gene>
<dbReference type="InterPro" id="IPR025877">
    <property type="entry name" value="MobA-like_NTP_Trfase"/>
</dbReference>
<proteinExistence type="predicted"/>
<dbReference type="RefSeq" id="WP_073615671.1">
    <property type="nucleotide sequence ID" value="NZ_FRFE01000029.1"/>
</dbReference>
<dbReference type="EMBL" id="FRFE01000029">
    <property type="protein sequence ID" value="SHO51862.1"/>
    <property type="molecule type" value="Genomic_DNA"/>
</dbReference>
<dbReference type="STRING" id="1121416.SAMN02745220_04257"/>
<dbReference type="Proteomes" id="UP000184603">
    <property type="component" value="Unassembled WGS sequence"/>
</dbReference>